<evidence type="ECO:0008006" key="3">
    <source>
        <dbReference type="Google" id="ProtNLM"/>
    </source>
</evidence>
<dbReference type="EMBL" id="AP027142">
    <property type="protein sequence ID" value="BDV35054.1"/>
    <property type="molecule type" value="Genomic_DNA"/>
</dbReference>
<dbReference type="InterPro" id="IPR014989">
    <property type="entry name" value="DUF1839"/>
</dbReference>
<protein>
    <recommendedName>
        <fullName evidence="3">DUF1839 family protein</fullName>
    </recommendedName>
</protein>
<dbReference type="RefSeq" id="WP_281928385.1">
    <property type="nucleotide sequence ID" value="NZ_AP027142.1"/>
</dbReference>
<evidence type="ECO:0000313" key="1">
    <source>
        <dbReference type="EMBL" id="BDV35054.1"/>
    </source>
</evidence>
<sequence>MAGLLQFAPRSNSEEAPRVSPASYVSHALHRPERDWPQTNCYVDLWIEVIATHGFAPEAMLGFTVRQDFEGDQFTFFKPPHADLEFLYGLRVDELALYDNPENHIETQLHRGRIVVIEVDSFYLPDTRGISYRSEHSKTTIGIVGFDVTQSQMLYFHNDGLFALENDDFLGVLGHAAEQKRDDALFPYAEFARFEVIRESGVDVRNKAEQLLRAHLARRPQRNPVSAFSAAFPQLWQNLEQRPPAFFNVFVFNTLRQFGANFELLGSHLDWLRPDGAFARESDECRALSSAAKALQFNVARAATRRRAIDPTQALNEMAAAYDRLFAGLLPTLDGAR</sequence>
<proteinExistence type="predicted"/>
<dbReference type="Proteomes" id="UP001317629">
    <property type="component" value="Chromosome"/>
</dbReference>
<accession>A0ABM8EAN6</accession>
<gene>
    <name evidence="1" type="ORF">SS37A_25830</name>
</gene>
<organism evidence="1 2">
    <name type="scientific">Methylocystis iwaonis</name>
    <dbReference type="NCBI Taxonomy" id="2885079"/>
    <lineage>
        <taxon>Bacteria</taxon>
        <taxon>Pseudomonadati</taxon>
        <taxon>Pseudomonadota</taxon>
        <taxon>Alphaproteobacteria</taxon>
        <taxon>Hyphomicrobiales</taxon>
        <taxon>Methylocystaceae</taxon>
        <taxon>Methylocystis</taxon>
    </lineage>
</organism>
<keyword evidence="2" id="KW-1185">Reference proteome</keyword>
<dbReference type="Pfam" id="PF08893">
    <property type="entry name" value="DUF1839"/>
    <property type="match status" value="1"/>
</dbReference>
<reference evidence="1 2" key="1">
    <citation type="journal article" date="2023" name="Int. J. Syst. Evol. Microbiol.">
        <title>Methylocystis iwaonis sp. nov., a type II methane-oxidizing bacterium from surface soil of a rice paddy field in Japan, and emended description of the genus Methylocystis (ex Whittenbury et al. 1970) Bowman et al. 1993.</title>
        <authorList>
            <person name="Kaise H."/>
            <person name="Sawadogo J.B."/>
            <person name="Alam M.S."/>
            <person name="Ueno C."/>
            <person name="Dianou D."/>
            <person name="Shinjo R."/>
            <person name="Asakawa S."/>
        </authorList>
    </citation>
    <scope>NUCLEOTIDE SEQUENCE [LARGE SCALE GENOMIC DNA]</scope>
    <source>
        <strain evidence="1 2">SS37A-Re</strain>
    </source>
</reference>
<evidence type="ECO:0000313" key="2">
    <source>
        <dbReference type="Proteomes" id="UP001317629"/>
    </source>
</evidence>
<name>A0ABM8EAN6_9HYPH</name>